<keyword evidence="3 8" id="KW-0863">Zinc-finger</keyword>
<dbReference type="GO" id="GO:0008270">
    <property type="term" value="F:zinc ion binding"/>
    <property type="evidence" value="ECO:0007669"/>
    <property type="project" value="UniProtKB-KW"/>
</dbReference>
<dbReference type="Pfam" id="PF00096">
    <property type="entry name" value="zf-C2H2"/>
    <property type="match status" value="1"/>
</dbReference>
<keyword evidence="6" id="KW-0804">Transcription</keyword>
<name>A0A8K0T9D1_9PEZI</name>
<evidence type="ECO:0000256" key="6">
    <source>
        <dbReference type="ARBA" id="ARBA00023163"/>
    </source>
</evidence>
<feature type="compositionally biased region" description="Basic and acidic residues" evidence="9">
    <location>
        <begin position="1"/>
        <end position="12"/>
    </location>
</feature>
<keyword evidence="2" id="KW-0479">Metal-binding</keyword>
<dbReference type="AlphaFoldDB" id="A0A8K0T9D1"/>
<keyword evidence="12" id="KW-1185">Reference proteome</keyword>
<dbReference type="Proteomes" id="UP000813385">
    <property type="component" value="Unassembled WGS sequence"/>
</dbReference>
<dbReference type="SUPFAM" id="SSF57667">
    <property type="entry name" value="beta-beta-alpha zinc fingers"/>
    <property type="match status" value="1"/>
</dbReference>
<dbReference type="SMART" id="SM00355">
    <property type="entry name" value="ZnF_C2H2"/>
    <property type="match status" value="3"/>
</dbReference>
<evidence type="ECO:0000256" key="9">
    <source>
        <dbReference type="SAM" id="MobiDB-lite"/>
    </source>
</evidence>
<evidence type="ECO:0000256" key="2">
    <source>
        <dbReference type="ARBA" id="ARBA00022723"/>
    </source>
</evidence>
<keyword evidence="7" id="KW-0539">Nucleus</keyword>
<dbReference type="InterPro" id="IPR051061">
    <property type="entry name" value="Zinc_finger_trans_reg"/>
</dbReference>
<keyword evidence="4" id="KW-0862">Zinc</keyword>
<dbReference type="Gene3D" id="3.30.160.60">
    <property type="entry name" value="Classic Zinc Finger"/>
    <property type="match status" value="2"/>
</dbReference>
<dbReference type="PROSITE" id="PS50157">
    <property type="entry name" value="ZINC_FINGER_C2H2_2"/>
    <property type="match status" value="1"/>
</dbReference>
<feature type="compositionally biased region" description="Acidic residues" evidence="9">
    <location>
        <begin position="26"/>
        <end position="46"/>
    </location>
</feature>
<reference evidence="11" key="1">
    <citation type="journal article" date="2021" name="Nat. Commun.">
        <title>Genetic determinants of endophytism in the Arabidopsis root mycobiome.</title>
        <authorList>
            <person name="Mesny F."/>
            <person name="Miyauchi S."/>
            <person name="Thiergart T."/>
            <person name="Pickel B."/>
            <person name="Atanasova L."/>
            <person name="Karlsson M."/>
            <person name="Huettel B."/>
            <person name="Barry K.W."/>
            <person name="Haridas S."/>
            <person name="Chen C."/>
            <person name="Bauer D."/>
            <person name="Andreopoulos W."/>
            <person name="Pangilinan J."/>
            <person name="LaButti K."/>
            <person name="Riley R."/>
            <person name="Lipzen A."/>
            <person name="Clum A."/>
            <person name="Drula E."/>
            <person name="Henrissat B."/>
            <person name="Kohler A."/>
            <person name="Grigoriev I.V."/>
            <person name="Martin F.M."/>
            <person name="Hacquard S."/>
        </authorList>
    </citation>
    <scope>NUCLEOTIDE SEQUENCE</scope>
    <source>
        <strain evidence="11">MPI-CAGE-AT-0016</strain>
    </source>
</reference>
<evidence type="ECO:0000313" key="12">
    <source>
        <dbReference type="Proteomes" id="UP000813385"/>
    </source>
</evidence>
<evidence type="ECO:0000256" key="3">
    <source>
        <dbReference type="ARBA" id="ARBA00022771"/>
    </source>
</evidence>
<keyword evidence="5" id="KW-0805">Transcription regulation</keyword>
<evidence type="ECO:0000256" key="8">
    <source>
        <dbReference type="PROSITE-ProRule" id="PRU00042"/>
    </source>
</evidence>
<evidence type="ECO:0000256" key="4">
    <source>
        <dbReference type="ARBA" id="ARBA00022833"/>
    </source>
</evidence>
<evidence type="ECO:0000256" key="5">
    <source>
        <dbReference type="ARBA" id="ARBA00023015"/>
    </source>
</evidence>
<protein>
    <recommendedName>
        <fullName evidence="10">C2H2-type domain-containing protein</fullName>
    </recommendedName>
</protein>
<feature type="region of interest" description="Disordered" evidence="9">
    <location>
        <begin position="190"/>
        <end position="211"/>
    </location>
</feature>
<feature type="region of interest" description="Disordered" evidence="9">
    <location>
        <begin position="1"/>
        <end position="100"/>
    </location>
</feature>
<dbReference type="InterPro" id="IPR013087">
    <property type="entry name" value="Znf_C2H2_type"/>
</dbReference>
<accession>A0A8K0T9D1</accession>
<dbReference type="EMBL" id="JAGPXD010000005">
    <property type="protein sequence ID" value="KAH7353725.1"/>
    <property type="molecule type" value="Genomic_DNA"/>
</dbReference>
<proteinExistence type="predicted"/>
<feature type="compositionally biased region" description="Basic and acidic residues" evidence="9">
    <location>
        <begin position="190"/>
        <end position="202"/>
    </location>
</feature>
<organism evidence="11 12">
    <name type="scientific">Plectosphaerella cucumerina</name>
    <dbReference type="NCBI Taxonomy" id="40658"/>
    <lineage>
        <taxon>Eukaryota</taxon>
        <taxon>Fungi</taxon>
        <taxon>Dikarya</taxon>
        <taxon>Ascomycota</taxon>
        <taxon>Pezizomycotina</taxon>
        <taxon>Sordariomycetes</taxon>
        <taxon>Hypocreomycetidae</taxon>
        <taxon>Glomerellales</taxon>
        <taxon>Plectosphaerellaceae</taxon>
        <taxon>Plectosphaerella</taxon>
    </lineage>
</organism>
<feature type="domain" description="C2H2-type" evidence="10">
    <location>
        <begin position="98"/>
        <end position="128"/>
    </location>
</feature>
<comment type="subcellular location">
    <subcellularLocation>
        <location evidence="1">Nucleus</location>
    </subcellularLocation>
</comment>
<feature type="compositionally biased region" description="Basic residues" evidence="9">
    <location>
        <begin position="86"/>
        <end position="95"/>
    </location>
</feature>
<evidence type="ECO:0000313" key="11">
    <source>
        <dbReference type="EMBL" id="KAH7353725.1"/>
    </source>
</evidence>
<evidence type="ECO:0000259" key="10">
    <source>
        <dbReference type="PROSITE" id="PS50157"/>
    </source>
</evidence>
<dbReference type="InterPro" id="IPR036236">
    <property type="entry name" value="Znf_C2H2_sf"/>
</dbReference>
<dbReference type="PROSITE" id="PS00028">
    <property type="entry name" value="ZINC_FINGER_C2H2_1"/>
    <property type="match status" value="1"/>
</dbReference>
<gene>
    <name evidence="11" type="ORF">B0T11DRAFT_331644</name>
</gene>
<sequence length="211" mass="23847">MPKKGKEPDRGYPFKPGAKNPPLAPSEEEEEEEEFWASFGDFDEEFRDFMNLNINPNGESSSPSAPSDVPDNEEAVAVPESSSRAAKQKRPRRKASPVQCDWEGCGKLFPRPTELNKHVSKVHKPHVPCAARLAPTVHGLPPCDNAYSTKKDMYRHVRSTHPDFAAVKENGIPEEGGLCPICRQRIRDRDSNIKRHIDEVHKNQKRSRRDS</sequence>
<evidence type="ECO:0000256" key="7">
    <source>
        <dbReference type="ARBA" id="ARBA00023242"/>
    </source>
</evidence>
<dbReference type="GO" id="GO:0005634">
    <property type="term" value="C:nucleus"/>
    <property type="evidence" value="ECO:0007669"/>
    <property type="project" value="UniProtKB-SubCell"/>
</dbReference>
<dbReference type="PANTHER" id="PTHR46179">
    <property type="entry name" value="ZINC FINGER PROTEIN"/>
    <property type="match status" value="1"/>
</dbReference>
<dbReference type="PANTHER" id="PTHR46179:SF13">
    <property type="entry name" value="C2H2-TYPE DOMAIN-CONTAINING PROTEIN"/>
    <property type="match status" value="1"/>
</dbReference>
<dbReference type="GO" id="GO:0006357">
    <property type="term" value="P:regulation of transcription by RNA polymerase II"/>
    <property type="evidence" value="ECO:0007669"/>
    <property type="project" value="TreeGrafter"/>
</dbReference>
<evidence type="ECO:0000256" key="1">
    <source>
        <dbReference type="ARBA" id="ARBA00004123"/>
    </source>
</evidence>
<comment type="caution">
    <text evidence="11">The sequence shown here is derived from an EMBL/GenBank/DDBJ whole genome shotgun (WGS) entry which is preliminary data.</text>
</comment>
<dbReference type="OrthoDB" id="4849325at2759"/>